<gene>
    <name evidence="4" type="ORF">AWT59_2410</name>
</gene>
<reference evidence="4 5" key="2">
    <citation type="submission" date="2016-03" db="EMBL/GenBank/DDBJ databases">
        <title>New uncultured bacterium of the family Gallionellaceae from acid mine drainage: description and reconstruction of genome based on metagenomic analysis of microbial community.</title>
        <authorList>
            <person name="Kadnikov V."/>
            <person name="Ivasenko D."/>
            <person name="Beletsky A."/>
            <person name="Mardanov A."/>
            <person name="Danilova E."/>
            <person name="Pimenov N."/>
            <person name="Karnachuk O."/>
            <person name="Ravin N."/>
        </authorList>
    </citation>
    <scope>NUCLEOTIDE SEQUENCE [LARGE SCALE GENOMIC DNA]</scope>
    <source>
        <strain evidence="4">ShG14-8</strain>
    </source>
</reference>
<evidence type="ECO:0000313" key="4">
    <source>
        <dbReference type="EMBL" id="KXS31468.1"/>
    </source>
</evidence>
<dbReference type="InterPro" id="IPR023346">
    <property type="entry name" value="Lysozyme-like_dom_sf"/>
</dbReference>
<organism evidence="4 5">
    <name type="scientific">Candidatus Gallionella acididurans</name>
    <dbReference type="NCBI Taxonomy" id="1796491"/>
    <lineage>
        <taxon>Bacteria</taxon>
        <taxon>Pseudomonadati</taxon>
        <taxon>Pseudomonadota</taxon>
        <taxon>Betaproteobacteria</taxon>
        <taxon>Nitrosomonadales</taxon>
        <taxon>Gallionellaceae</taxon>
        <taxon>Gallionella</taxon>
    </lineage>
</organism>
<dbReference type="EMBL" id="LSLI01000073">
    <property type="protein sequence ID" value="KXS31468.1"/>
    <property type="molecule type" value="Genomic_DNA"/>
</dbReference>
<feature type="active site" evidence="1">
    <location>
        <position position="118"/>
    </location>
</feature>
<evidence type="ECO:0000313" key="5">
    <source>
        <dbReference type="Proteomes" id="UP000070578"/>
    </source>
</evidence>
<dbReference type="CDD" id="cd13399">
    <property type="entry name" value="Slt35-like"/>
    <property type="match status" value="1"/>
</dbReference>
<reference evidence="4 5" key="1">
    <citation type="submission" date="2016-02" db="EMBL/GenBank/DDBJ databases">
        <authorList>
            <person name="Wen L."/>
            <person name="He K."/>
            <person name="Yang H."/>
        </authorList>
    </citation>
    <scope>NUCLEOTIDE SEQUENCE [LARGE SCALE GENOMIC DNA]</scope>
    <source>
        <strain evidence="4">ShG14-8</strain>
    </source>
</reference>
<sequence>MKPVHLIFLLLSFAVHPAAAATLPGIPEFIDEMVAKHKFKRAELVNAFNHAQQLPAVIEAISRPATLKPWPEYRAAFVNPERISLGLKFWKKYRRSLQAAERKYGVPQEIILAVIGVETVYGQDVGGFRTLDALTTLAFDYPPRAEFFRKELENYLLLAREQQFDLLAMRGSYAGALGIPQFMPSSYRTYAVDFNGNHKIDLLHEPRDAIGSVASYLKGYGWDGGVRNKSAHLQDGDAIPPVAVRARVSTDICPGDITTPRTVAAWSASGIVADAHPVPGQDQTARLIDFTLADGKEFWLAFSNFDVIRSYNNSDYYAMSVFQLAEALQDARRKSSRSR</sequence>
<accession>A0A139BRB8</accession>
<dbReference type="NCBIfam" id="TIGR02282">
    <property type="entry name" value="MltB"/>
    <property type="match status" value="1"/>
</dbReference>
<dbReference type="PATRIC" id="fig|1796491.3.peg.2631"/>
<dbReference type="Proteomes" id="UP000070578">
    <property type="component" value="Unassembled WGS sequence"/>
</dbReference>
<dbReference type="AlphaFoldDB" id="A0A139BRB8"/>
<evidence type="ECO:0000256" key="2">
    <source>
        <dbReference type="SAM" id="SignalP"/>
    </source>
</evidence>
<dbReference type="Pfam" id="PF13406">
    <property type="entry name" value="SLT_2"/>
    <property type="match status" value="1"/>
</dbReference>
<proteinExistence type="predicted"/>
<feature type="chain" id="PRO_5007483933" evidence="2">
    <location>
        <begin position="21"/>
        <end position="339"/>
    </location>
</feature>
<evidence type="ECO:0000259" key="3">
    <source>
        <dbReference type="Pfam" id="PF13406"/>
    </source>
</evidence>
<dbReference type="InterPro" id="IPR031304">
    <property type="entry name" value="SLT_2"/>
</dbReference>
<feature type="signal peptide" evidence="2">
    <location>
        <begin position="1"/>
        <end position="20"/>
    </location>
</feature>
<name>A0A139BRB8_9PROT</name>
<dbReference type="SUPFAM" id="SSF53955">
    <property type="entry name" value="Lysozyme-like"/>
    <property type="match status" value="1"/>
</dbReference>
<dbReference type="InterPro" id="IPR043426">
    <property type="entry name" value="MltB-like"/>
</dbReference>
<keyword evidence="2" id="KW-0732">Signal</keyword>
<dbReference type="PANTHER" id="PTHR30163">
    <property type="entry name" value="MEMBRANE-BOUND LYTIC MUREIN TRANSGLYCOSYLASE B"/>
    <property type="match status" value="1"/>
</dbReference>
<dbReference type="InterPro" id="IPR011757">
    <property type="entry name" value="Lytic_transglycosylase_MltB"/>
</dbReference>
<dbReference type="GO" id="GO:0009253">
    <property type="term" value="P:peptidoglycan catabolic process"/>
    <property type="evidence" value="ECO:0007669"/>
    <property type="project" value="TreeGrafter"/>
</dbReference>
<dbReference type="GO" id="GO:0008933">
    <property type="term" value="F:peptidoglycan lytic transglycosylase activity"/>
    <property type="evidence" value="ECO:0007669"/>
    <property type="project" value="TreeGrafter"/>
</dbReference>
<dbReference type="FunFam" id="1.10.8.350:FF:000001">
    <property type="entry name" value="Lytic murein transglycosylase B"/>
    <property type="match status" value="1"/>
</dbReference>
<comment type="caution">
    <text evidence="4">The sequence shown here is derived from an EMBL/GenBank/DDBJ whole genome shotgun (WGS) entry which is preliminary data.</text>
</comment>
<protein>
    <submittedName>
        <fullName evidence="4">Membrane-bound lytic murein transglycosylase B</fullName>
    </submittedName>
</protein>
<dbReference type="Gene3D" id="1.10.8.350">
    <property type="entry name" value="Bacterial muramidase"/>
    <property type="match status" value="1"/>
</dbReference>
<dbReference type="PANTHER" id="PTHR30163:SF9">
    <property type="entry name" value="MEMBRANE-BOUND LYTIC MUREIN TRANSGLYCOSYLASE B"/>
    <property type="match status" value="1"/>
</dbReference>
<feature type="domain" description="Transglycosylase SLT" evidence="3">
    <location>
        <begin position="28"/>
        <end position="326"/>
    </location>
</feature>
<dbReference type="Gene3D" id="1.10.530.10">
    <property type="match status" value="1"/>
</dbReference>
<evidence type="ECO:0000256" key="1">
    <source>
        <dbReference type="PIRSR" id="PIRSR611757-1"/>
    </source>
</evidence>